<dbReference type="EMBL" id="BONE01000012">
    <property type="protein sequence ID" value="GIF72587.1"/>
    <property type="molecule type" value="Genomic_DNA"/>
</dbReference>
<dbReference type="Proteomes" id="UP000604117">
    <property type="component" value="Unassembled WGS sequence"/>
</dbReference>
<evidence type="ECO:0000256" key="2">
    <source>
        <dbReference type="ARBA" id="ARBA00023015"/>
    </source>
</evidence>
<gene>
    <name evidence="6" type="ORF">Asi02nite_21050</name>
</gene>
<evidence type="ECO:0000313" key="7">
    <source>
        <dbReference type="Proteomes" id="UP000604117"/>
    </source>
</evidence>
<keyword evidence="7" id="KW-1185">Reference proteome</keyword>
<dbReference type="InterPro" id="IPR013249">
    <property type="entry name" value="RNA_pol_sigma70_r4_t2"/>
</dbReference>
<comment type="similarity">
    <text evidence="1">Belongs to the sigma-70 factor family. ECF subfamily.</text>
</comment>
<evidence type="ECO:0000256" key="3">
    <source>
        <dbReference type="ARBA" id="ARBA00023082"/>
    </source>
</evidence>
<keyword evidence="4" id="KW-0804">Transcription</keyword>
<keyword evidence="3" id="KW-0731">Sigma factor</keyword>
<dbReference type="SUPFAM" id="SSF88659">
    <property type="entry name" value="Sigma3 and sigma4 domains of RNA polymerase sigma factors"/>
    <property type="match status" value="1"/>
</dbReference>
<dbReference type="Gene3D" id="1.10.10.10">
    <property type="entry name" value="Winged helix-like DNA-binding domain superfamily/Winged helix DNA-binding domain"/>
    <property type="match status" value="1"/>
</dbReference>
<accession>A0ABQ4CMR5</accession>
<dbReference type="InterPro" id="IPR036388">
    <property type="entry name" value="WH-like_DNA-bd_sf"/>
</dbReference>
<sequence length="136" mass="15661">MIRDRRGTAPPGVGPAPRDFTEFYRAKNYVRRHALVSARFETVADTPDSGADDPEIDRVTDTLGLERAVRRLIDSQPVRRRQVALLYFLHDDSHADIARYLDIAESTVRSHVAEARRLLQPYVRHYQRMTEVDGDE</sequence>
<dbReference type="RefSeq" id="WP_203712134.1">
    <property type="nucleotide sequence ID" value="NZ_BONE01000012.1"/>
</dbReference>
<dbReference type="InterPro" id="IPR013324">
    <property type="entry name" value="RNA_pol_sigma_r3/r4-like"/>
</dbReference>
<evidence type="ECO:0000256" key="1">
    <source>
        <dbReference type="ARBA" id="ARBA00010641"/>
    </source>
</evidence>
<evidence type="ECO:0000313" key="6">
    <source>
        <dbReference type="EMBL" id="GIF72587.1"/>
    </source>
</evidence>
<feature type="domain" description="RNA polymerase sigma factor 70 region 4 type 2" evidence="5">
    <location>
        <begin position="67"/>
        <end position="119"/>
    </location>
</feature>
<dbReference type="Pfam" id="PF08281">
    <property type="entry name" value="Sigma70_r4_2"/>
    <property type="match status" value="1"/>
</dbReference>
<protein>
    <recommendedName>
        <fullName evidence="5">RNA polymerase sigma factor 70 region 4 type 2 domain-containing protein</fullName>
    </recommendedName>
</protein>
<organism evidence="6 7">
    <name type="scientific">Asanoa siamensis</name>
    <dbReference type="NCBI Taxonomy" id="926357"/>
    <lineage>
        <taxon>Bacteria</taxon>
        <taxon>Bacillati</taxon>
        <taxon>Actinomycetota</taxon>
        <taxon>Actinomycetes</taxon>
        <taxon>Micromonosporales</taxon>
        <taxon>Micromonosporaceae</taxon>
        <taxon>Asanoa</taxon>
    </lineage>
</organism>
<comment type="caution">
    <text evidence="6">The sequence shown here is derived from an EMBL/GenBank/DDBJ whole genome shotgun (WGS) entry which is preliminary data.</text>
</comment>
<name>A0ABQ4CMR5_9ACTN</name>
<reference evidence="6 7" key="1">
    <citation type="submission" date="2021-01" db="EMBL/GenBank/DDBJ databases">
        <title>Whole genome shotgun sequence of Asanoa siamensis NBRC 107932.</title>
        <authorList>
            <person name="Komaki H."/>
            <person name="Tamura T."/>
        </authorList>
    </citation>
    <scope>NUCLEOTIDE SEQUENCE [LARGE SCALE GENOMIC DNA]</scope>
    <source>
        <strain evidence="6 7">NBRC 107932</strain>
    </source>
</reference>
<proteinExistence type="inferred from homology"/>
<keyword evidence="2" id="KW-0805">Transcription regulation</keyword>
<evidence type="ECO:0000256" key="4">
    <source>
        <dbReference type="ARBA" id="ARBA00023163"/>
    </source>
</evidence>
<evidence type="ECO:0000259" key="5">
    <source>
        <dbReference type="Pfam" id="PF08281"/>
    </source>
</evidence>